<comment type="similarity">
    <text evidence="1">Belongs to the GST superfamily. Phi family.</text>
</comment>
<dbReference type="SFLD" id="SFLDS00019">
    <property type="entry name" value="Glutathione_Transferase_(cytos"/>
    <property type="match status" value="1"/>
</dbReference>
<dbReference type="FunFam" id="1.20.1050.10:FF:000004">
    <property type="entry name" value="Glutathione S-transferase F2"/>
    <property type="match status" value="1"/>
</dbReference>
<dbReference type="InterPro" id="IPR010987">
    <property type="entry name" value="Glutathione-S-Trfase_C-like"/>
</dbReference>
<name>A0A8H3GQ50_9AGAM</name>
<evidence type="ECO:0000313" key="7">
    <source>
        <dbReference type="EMBL" id="CAE6461861.1"/>
    </source>
</evidence>
<dbReference type="Gene3D" id="3.40.30.10">
    <property type="entry name" value="Glutaredoxin"/>
    <property type="match status" value="1"/>
</dbReference>
<organism evidence="7 8">
    <name type="scientific">Rhizoctonia solani</name>
    <dbReference type="NCBI Taxonomy" id="456999"/>
    <lineage>
        <taxon>Eukaryota</taxon>
        <taxon>Fungi</taxon>
        <taxon>Dikarya</taxon>
        <taxon>Basidiomycota</taxon>
        <taxon>Agaricomycotina</taxon>
        <taxon>Agaricomycetes</taxon>
        <taxon>Cantharellales</taxon>
        <taxon>Ceratobasidiaceae</taxon>
        <taxon>Rhizoctonia</taxon>
    </lineage>
</organism>
<feature type="domain" description="GST C-terminal" evidence="6">
    <location>
        <begin position="93"/>
        <end position="211"/>
    </location>
</feature>
<dbReference type="Proteomes" id="UP000663846">
    <property type="component" value="Unassembled WGS sequence"/>
</dbReference>
<dbReference type="SFLD" id="SFLDG00358">
    <property type="entry name" value="Main_(cytGST)"/>
    <property type="match status" value="1"/>
</dbReference>
<dbReference type="InterPro" id="IPR004046">
    <property type="entry name" value="GST_C"/>
</dbReference>
<comment type="catalytic activity">
    <reaction evidence="4">
        <text>RX + glutathione = an S-substituted glutathione + a halide anion + H(+)</text>
        <dbReference type="Rhea" id="RHEA:16437"/>
        <dbReference type="ChEBI" id="CHEBI:15378"/>
        <dbReference type="ChEBI" id="CHEBI:16042"/>
        <dbReference type="ChEBI" id="CHEBI:17792"/>
        <dbReference type="ChEBI" id="CHEBI:57925"/>
        <dbReference type="ChEBI" id="CHEBI:90779"/>
        <dbReference type="EC" id="2.5.1.18"/>
    </reaction>
</comment>
<accession>A0A8H3GQ50</accession>
<dbReference type="GO" id="GO:0004364">
    <property type="term" value="F:glutathione transferase activity"/>
    <property type="evidence" value="ECO:0007669"/>
    <property type="project" value="UniProtKB-EC"/>
</dbReference>
<dbReference type="InterPro" id="IPR034347">
    <property type="entry name" value="GST_Phi_C"/>
</dbReference>
<reference evidence="7" key="1">
    <citation type="submission" date="2021-01" db="EMBL/GenBank/DDBJ databases">
        <authorList>
            <person name="Kaushik A."/>
        </authorList>
    </citation>
    <scope>NUCLEOTIDE SEQUENCE</scope>
    <source>
        <strain evidence="7">AG1-1C</strain>
    </source>
</reference>
<evidence type="ECO:0000256" key="2">
    <source>
        <dbReference type="ARBA" id="ARBA00012452"/>
    </source>
</evidence>
<dbReference type="EC" id="2.5.1.18" evidence="2"/>
<evidence type="ECO:0000259" key="6">
    <source>
        <dbReference type="PROSITE" id="PS50405"/>
    </source>
</evidence>
<protein>
    <recommendedName>
        <fullName evidence="2">glutathione transferase</fullName>
        <ecNumber evidence="2">2.5.1.18</ecNumber>
    </recommendedName>
</protein>
<dbReference type="GO" id="GO:0005737">
    <property type="term" value="C:cytoplasm"/>
    <property type="evidence" value="ECO:0007669"/>
    <property type="project" value="TreeGrafter"/>
</dbReference>
<feature type="domain" description="GST N-terminal" evidence="5">
    <location>
        <begin position="2"/>
        <end position="85"/>
    </location>
</feature>
<keyword evidence="3" id="KW-0808">Transferase</keyword>
<dbReference type="EMBL" id="CAJMWS010000757">
    <property type="protein sequence ID" value="CAE6461861.1"/>
    <property type="molecule type" value="Genomic_DNA"/>
</dbReference>
<proteinExistence type="inferred from homology"/>
<dbReference type="Pfam" id="PF02798">
    <property type="entry name" value="GST_N"/>
    <property type="match status" value="1"/>
</dbReference>
<dbReference type="InterPro" id="IPR036249">
    <property type="entry name" value="Thioredoxin-like_sf"/>
</dbReference>
<evidence type="ECO:0000256" key="1">
    <source>
        <dbReference type="ARBA" id="ARBA00010128"/>
    </source>
</evidence>
<dbReference type="Gene3D" id="1.20.1050.10">
    <property type="match status" value="1"/>
</dbReference>
<dbReference type="PROSITE" id="PS50404">
    <property type="entry name" value="GST_NTER"/>
    <property type="match status" value="1"/>
</dbReference>
<dbReference type="InterPro" id="IPR036282">
    <property type="entry name" value="Glutathione-S-Trfase_C_sf"/>
</dbReference>
<evidence type="ECO:0000256" key="3">
    <source>
        <dbReference type="ARBA" id="ARBA00022679"/>
    </source>
</evidence>
<evidence type="ECO:0000259" key="5">
    <source>
        <dbReference type="PROSITE" id="PS50404"/>
    </source>
</evidence>
<dbReference type="PANTHER" id="PTHR43900:SF3">
    <property type="entry name" value="GLUTATHIONE S-TRANSFERASE RHO"/>
    <property type="match status" value="1"/>
</dbReference>
<dbReference type="GO" id="GO:0043295">
    <property type="term" value="F:glutathione binding"/>
    <property type="evidence" value="ECO:0007669"/>
    <property type="project" value="TreeGrafter"/>
</dbReference>
<dbReference type="InterPro" id="IPR004045">
    <property type="entry name" value="Glutathione_S-Trfase_N"/>
</dbReference>
<dbReference type="SUPFAM" id="SSF47616">
    <property type="entry name" value="GST C-terminal domain-like"/>
    <property type="match status" value="1"/>
</dbReference>
<dbReference type="CDD" id="cd03187">
    <property type="entry name" value="GST_C_Phi"/>
    <property type="match status" value="1"/>
</dbReference>
<dbReference type="Pfam" id="PF00043">
    <property type="entry name" value="GST_C"/>
    <property type="match status" value="1"/>
</dbReference>
<dbReference type="InterPro" id="IPR040079">
    <property type="entry name" value="Glutathione_S-Trfase"/>
</dbReference>
<evidence type="ECO:0000313" key="8">
    <source>
        <dbReference type="Proteomes" id="UP000663846"/>
    </source>
</evidence>
<dbReference type="PANTHER" id="PTHR43900">
    <property type="entry name" value="GLUTATHIONE S-TRANSFERASE RHO"/>
    <property type="match status" value="1"/>
</dbReference>
<dbReference type="GO" id="GO:0009636">
    <property type="term" value="P:response to toxic substance"/>
    <property type="evidence" value="ECO:0007669"/>
    <property type="project" value="UniProtKB-ARBA"/>
</dbReference>
<dbReference type="SUPFAM" id="SSF52833">
    <property type="entry name" value="Thioredoxin-like"/>
    <property type="match status" value="1"/>
</dbReference>
<dbReference type="GO" id="GO:0006749">
    <property type="term" value="P:glutathione metabolic process"/>
    <property type="evidence" value="ECO:0007669"/>
    <property type="project" value="TreeGrafter"/>
</dbReference>
<evidence type="ECO:0000256" key="4">
    <source>
        <dbReference type="ARBA" id="ARBA00047960"/>
    </source>
</evidence>
<sequence>MTTVKLYGEHASPATQCVMTVCNELGITCDFIFVDFMNGEHKTPEYINTRNPFGAIPVLVDNDGTQIFESRAISRYLTAKYGKNSGLLPNPGELEAYGRFEQAASIEHSSFDPHAAELAFQRNFAGMIGLEPDEKVVQKCIDTMNSKMEGYERILSKQKYLAGDNFTLADLFHIPYGKHINDIDPTIFGTKPSVKRWWEDISSRPSWKALN</sequence>
<gene>
    <name evidence="7" type="ORF">RDB_LOCUS160982</name>
</gene>
<dbReference type="PROSITE" id="PS50405">
    <property type="entry name" value="GST_CTER"/>
    <property type="match status" value="1"/>
</dbReference>
<dbReference type="AlphaFoldDB" id="A0A8H3GQ50"/>
<comment type="caution">
    <text evidence="7">The sequence shown here is derived from an EMBL/GenBank/DDBJ whole genome shotgun (WGS) entry which is preliminary data.</text>
</comment>